<dbReference type="Proteomes" id="UP000478183">
    <property type="component" value="Unassembled WGS sequence"/>
</dbReference>
<keyword evidence="1" id="KW-0805">Transcription regulation</keyword>
<feature type="domain" description="HTH crp-type" evidence="5">
    <location>
        <begin position="147"/>
        <end position="215"/>
    </location>
</feature>
<evidence type="ECO:0000313" key="7">
    <source>
        <dbReference type="Proteomes" id="UP000478183"/>
    </source>
</evidence>
<evidence type="ECO:0000259" key="5">
    <source>
        <dbReference type="PROSITE" id="PS51063"/>
    </source>
</evidence>
<dbReference type="EMBL" id="WMIE01000001">
    <property type="protein sequence ID" value="MTH76844.1"/>
    <property type="molecule type" value="Genomic_DNA"/>
</dbReference>
<evidence type="ECO:0000256" key="1">
    <source>
        <dbReference type="ARBA" id="ARBA00023015"/>
    </source>
</evidence>
<dbReference type="InterPro" id="IPR014710">
    <property type="entry name" value="RmlC-like_jellyroll"/>
</dbReference>
<dbReference type="SUPFAM" id="SSF46785">
    <property type="entry name" value="Winged helix' DNA-binding domain"/>
    <property type="match status" value="1"/>
</dbReference>
<dbReference type="GO" id="GO:0003677">
    <property type="term" value="F:DNA binding"/>
    <property type="evidence" value="ECO:0007669"/>
    <property type="project" value="UniProtKB-KW"/>
</dbReference>
<comment type="caution">
    <text evidence="6">The sequence shown here is derived from an EMBL/GenBank/DDBJ whole genome shotgun (WGS) entry which is preliminary data.</text>
</comment>
<dbReference type="InterPro" id="IPR036388">
    <property type="entry name" value="WH-like_DNA-bd_sf"/>
</dbReference>
<name>A0A6L6J9N2_9RHOB</name>
<dbReference type="Gene3D" id="2.60.120.10">
    <property type="entry name" value="Jelly Rolls"/>
    <property type="match status" value="1"/>
</dbReference>
<dbReference type="InterPro" id="IPR018490">
    <property type="entry name" value="cNMP-bd_dom_sf"/>
</dbReference>
<gene>
    <name evidence="6" type="ORF">GL286_03775</name>
</gene>
<protein>
    <submittedName>
        <fullName evidence="6">Helix-turn-helix domain-containing protein</fullName>
    </submittedName>
</protein>
<dbReference type="InterPro" id="IPR000595">
    <property type="entry name" value="cNMP-bd_dom"/>
</dbReference>
<dbReference type="Pfam" id="PF13545">
    <property type="entry name" value="HTH_Crp_2"/>
    <property type="match status" value="1"/>
</dbReference>
<dbReference type="AlphaFoldDB" id="A0A6L6J9N2"/>
<dbReference type="InterPro" id="IPR036390">
    <property type="entry name" value="WH_DNA-bd_sf"/>
</dbReference>
<accession>A0A6L6J9N2</accession>
<evidence type="ECO:0000313" key="6">
    <source>
        <dbReference type="EMBL" id="MTH76844.1"/>
    </source>
</evidence>
<feature type="domain" description="Cyclic nucleotide-binding" evidence="4">
    <location>
        <begin position="14"/>
        <end position="116"/>
    </location>
</feature>
<dbReference type="InterPro" id="IPR012318">
    <property type="entry name" value="HTH_CRP"/>
</dbReference>
<dbReference type="SUPFAM" id="SSF51206">
    <property type="entry name" value="cAMP-binding domain-like"/>
    <property type="match status" value="1"/>
</dbReference>
<dbReference type="SMART" id="SM00419">
    <property type="entry name" value="HTH_CRP"/>
    <property type="match status" value="1"/>
</dbReference>
<dbReference type="PANTHER" id="PTHR24567:SF26">
    <property type="entry name" value="REGULATORY PROTEIN YEIL"/>
    <property type="match status" value="1"/>
</dbReference>
<dbReference type="PANTHER" id="PTHR24567">
    <property type="entry name" value="CRP FAMILY TRANSCRIPTIONAL REGULATORY PROTEIN"/>
    <property type="match status" value="1"/>
</dbReference>
<dbReference type="PROSITE" id="PS51063">
    <property type="entry name" value="HTH_CRP_2"/>
    <property type="match status" value="1"/>
</dbReference>
<dbReference type="Gene3D" id="1.10.10.10">
    <property type="entry name" value="Winged helix-like DNA-binding domain superfamily/Winged helix DNA-binding domain"/>
    <property type="match status" value="1"/>
</dbReference>
<dbReference type="InterPro" id="IPR050397">
    <property type="entry name" value="Env_Response_Regulators"/>
</dbReference>
<evidence type="ECO:0000256" key="2">
    <source>
        <dbReference type="ARBA" id="ARBA00023125"/>
    </source>
</evidence>
<dbReference type="PROSITE" id="PS50042">
    <property type="entry name" value="CNMP_BINDING_3"/>
    <property type="match status" value="1"/>
</dbReference>
<organism evidence="6 7">
    <name type="scientific">Paracoccus aestuariivivens</name>
    <dbReference type="NCBI Taxonomy" id="1820333"/>
    <lineage>
        <taxon>Bacteria</taxon>
        <taxon>Pseudomonadati</taxon>
        <taxon>Pseudomonadota</taxon>
        <taxon>Alphaproteobacteria</taxon>
        <taxon>Rhodobacterales</taxon>
        <taxon>Paracoccaceae</taxon>
        <taxon>Paracoccus</taxon>
    </lineage>
</organism>
<dbReference type="GO" id="GO:0003700">
    <property type="term" value="F:DNA-binding transcription factor activity"/>
    <property type="evidence" value="ECO:0007669"/>
    <property type="project" value="TreeGrafter"/>
</dbReference>
<dbReference type="CDD" id="cd00038">
    <property type="entry name" value="CAP_ED"/>
    <property type="match status" value="1"/>
</dbReference>
<dbReference type="NCBIfam" id="NF006901">
    <property type="entry name" value="PRK09392.1"/>
    <property type="match status" value="1"/>
</dbReference>
<reference evidence="6 7" key="1">
    <citation type="submission" date="2019-11" db="EMBL/GenBank/DDBJ databases">
        <authorList>
            <person name="Dong K."/>
        </authorList>
    </citation>
    <scope>NUCLEOTIDE SEQUENCE [LARGE SCALE GENOMIC DNA]</scope>
    <source>
        <strain evidence="6 7">NBRC 111993</strain>
    </source>
</reference>
<dbReference type="Pfam" id="PF00027">
    <property type="entry name" value="cNMP_binding"/>
    <property type="match status" value="1"/>
</dbReference>
<proteinExistence type="predicted"/>
<evidence type="ECO:0000259" key="4">
    <source>
        <dbReference type="PROSITE" id="PS50042"/>
    </source>
</evidence>
<keyword evidence="3" id="KW-0804">Transcription</keyword>
<evidence type="ECO:0000256" key="3">
    <source>
        <dbReference type="ARBA" id="ARBA00023163"/>
    </source>
</evidence>
<keyword evidence="2" id="KW-0238">DNA-binding</keyword>
<dbReference type="GO" id="GO:0005829">
    <property type="term" value="C:cytosol"/>
    <property type="evidence" value="ECO:0007669"/>
    <property type="project" value="TreeGrafter"/>
</dbReference>
<sequence>MRDKDLTDIKGLALFQDMKPENFDRMMRGAYDQEFPEHLQLFQQGGKADFLHVLIEGTVVLSADWREREATMAVVRPVSSFILAACMLDMTLLMSARTLSRSRLVLIPSQDVREIFRIDPDFAVAANRQLAMGYRQMVDHAKGLKLRRARERLAAYILDVSEKHGHATEIVIEQEKRILASYLGMTPESLSRAFKSLAEDGVHVHGANVTINDLTKLIKLVGEDWHIPH</sequence>
<keyword evidence="7" id="KW-1185">Reference proteome</keyword>